<dbReference type="PROSITE" id="PS50109">
    <property type="entry name" value="HIS_KIN"/>
    <property type="match status" value="1"/>
</dbReference>
<evidence type="ECO:0000256" key="5">
    <source>
        <dbReference type="ARBA" id="ARBA00022777"/>
    </source>
</evidence>
<protein>
    <recommendedName>
        <fullName evidence="2">histidine kinase</fullName>
        <ecNumber evidence="2">2.7.13.3</ecNumber>
    </recommendedName>
</protein>
<dbReference type="Pfam" id="PF02518">
    <property type="entry name" value="HATPase_c"/>
    <property type="match status" value="1"/>
</dbReference>
<keyword evidence="4 10" id="KW-0808">Transferase</keyword>
<dbReference type="Gene3D" id="3.30.565.10">
    <property type="entry name" value="Histidine kinase-like ATPase, C-terminal domain"/>
    <property type="match status" value="1"/>
</dbReference>
<proteinExistence type="predicted"/>
<evidence type="ECO:0000256" key="1">
    <source>
        <dbReference type="ARBA" id="ARBA00000085"/>
    </source>
</evidence>
<dbReference type="SUPFAM" id="SSF47384">
    <property type="entry name" value="Homodimeric domain of signal transducing histidine kinase"/>
    <property type="match status" value="1"/>
</dbReference>
<dbReference type="AlphaFoldDB" id="A0A5S9PLP6"/>
<dbReference type="CDD" id="cd00082">
    <property type="entry name" value="HisKA"/>
    <property type="match status" value="1"/>
</dbReference>
<keyword evidence="8" id="KW-1133">Transmembrane helix</keyword>
<evidence type="ECO:0000256" key="6">
    <source>
        <dbReference type="ARBA" id="ARBA00023012"/>
    </source>
</evidence>
<evidence type="ECO:0000256" key="7">
    <source>
        <dbReference type="SAM" id="Coils"/>
    </source>
</evidence>
<reference evidence="10 11" key="1">
    <citation type="submission" date="2019-11" db="EMBL/GenBank/DDBJ databases">
        <authorList>
            <person name="Holert J."/>
        </authorList>
    </citation>
    <scope>NUCLEOTIDE SEQUENCE [LARGE SCALE GENOMIC DNA]</scope>
    <source>
        <strain evidence="10">SB11_3</strain>
    </source>
</reference>
<feature type="coiled-coil region" evidence="7">
    <location>
        <begin position="274"/>
        <end position="308"/>
    </location>
</feature>
<keyword evidence="5" id="KW-0418">Kinase</keyword>
<dbReference type="InterPro" id="IPR050351">
    <property type="entry name" value="BphY/WalK/GraS-like"/>
</dbReference>
<keyword evidence="3" id="KW-0597">Phosphoprotein</keyword>
<feature type="transmembrane region" description="Helical" evidence="8">
    <location>
        <begin position="7"/>
        <end position="26"/>
    </location>
</feature>
<dbReference type="SMART" id="SM00387">
    <property type="entry name" value="HATPase_c"/>
    <property type="match status" value="1"/>
</dbReference>
<keyword evidence="8" id="KW-0472">Membrane</keyword>
<name>A0A5S9PLP6_9GAMM</name>
<feature type="transmembrane region" description="Helical" evidence="8">
    <location>
        <begin position="160"/>
        <end position="183"/>
    </location>
</feature>
<evidence type="ECO:0000313" key="10">
    <source>
        <dbReference type="EMBL" id="CAA0105318.1"/>
    </source>
</evidence>
<comment type="catalytic activity">
    <reaction evidence="1">
        <text>ATP + protein L-histidine = ADP + protein N-phospho-L-histidine.</text>
        <dbReference type="EC" id="2.7.13.3"/>
    </reaction>
</comment>
<keyword evidence="8" id="KW-0812">Transmembrane</keyword>
<organism evidence="10 11">
    <name type="scientific">BD1-7 clade bacterium</name>
    <dbReference type="NCBI Taxonomy" id="2029982"/>
    <lineage>
        <taxon>Bacteria</taxon>
        <taxon>Pseudomonadati</taxon>
        <taxon>Pseudomonadota</taxon>
        <taxon>Gammaproteobacteria</taxon>
        <taxon>Cellvibrionales</taxon>
        <taxon>Spongiibacteraceae</taxon>
        <taxon>BD1-7 clade</taxon>
    </lineage>
</organism>
<dbReference type="GO" id="GO:0016036">
    <property type="term" value="P:cellular response to phosphate starvation"/>
    <property type="evidence" value="ECO:0007669"/>
    <property type="project" value="TreeGrafter"/>
</dbReference>
<dbReference type="GO" id="GO:0004721">
    <property type="term" value="F:phosphoprotein phosphatase activity"/>
    <property type="evidence" value="ECO:0007669"/>
    <property type="project" value="TreeGrafter"/>
</dbReference>
<dbReference type="Proteomes" id="UP000441399">
    <property type="component" value="Unassembled WGS sequence"/>
</dbReference>
<keyword evidence="11" id="KW-1185">Reference proteome</keyword>
<dbReference type="InterPro" id="IPR005467">
    <property type="entry name" value="His_kinase_dom"/>
</dbReference>
<dbReference type="Pfam" id="PF00512">
    <property type="entry name" value="HisKA"/>
    <property type="match status" value="1"/>
</dbReference>
<dbReference type="SMART" id="SM00388">
    <property type="entry name" value="HisKA"/>
    <property type="match status" value="1"/>
</dbReference>
<dbReference type="InterPro" id="IPR036097">
    <property type="entry name" value="HisK_dim/P_sf"/>
</dbReference>
<dbReference type="PANTHER" id="PTHR45453">
    <property type="entry name" value="PHOSPHATE REGULON SENSOR PROTEIN PHOR"/>
    <property type="match status" value="1"/>
</dbReference>
<dbReference type="InterPro" id="IPR004358">
    <property type="entry name" value="Sig_transdc_His_kin-like_C"/>
</dbReference>
<feature type="domain" description="Histidine kinase" evidence="9">
    <location>
        <begin position="237"/>
        <end position="465"/>
    </location>
</feature>
<keyword evidence="7" id="KW-0175">Coiled coil</keyword>
<accession>A0A5S9PLP6</accession>
<dbReference type="SUPFAM" id="SSF55874">
    <property type="entry name" value="ATPase domain of HSP90 chaperone/DNA topoisomerase II/histidine kinase"/>
    <property type="match status" value="1"/>
</dbReference>
<dbReference type="InterPro" id="IPR036890">
    <property type="entry name" value="HATPase_C_sf"/>
</dbReference>
<keyword evidence="6" id="KW-0902">Two-component regulatory system</keyword>
<dbReference type="GO" id="GO:0005886">
    <property type="term" value="C:plasma membrane"/>
    <property type="evidence" value="ECO:0007669"/>
    <property type="project" value="TreeGrafter"/>
</dbReference>
<dbReference type="PRINTS" id="PR00344">
    <property type="entry name" value="BCTRLSENSOR"/>
</dbReference>
<dbReference type="Gene3D" id="1.10.287.130">
    <property type="match status" value="1"/>
</dbReference>
<dbReference type="EC" id="2.7.13.3" evidence="2"/>
<dbReference type="EMBL" id="CACSIO010000012">
    <property type="protein sequence ID" value="CAA0105318.1"/>
    <property type="molecule type" value="Genomic_DNA"/>
</dbReference>
<evidence type="ECO:0000313" key="11">
    <source>
        <dbReference type="Proteomes" id="UP000441399"/>
    </source>
</evidence>
<evidence type="ECO:0000256" key="4">
    <source>
        <dbReference type="ARBA" id="ARBA00022679"/>
    </source>
</evidence>
<dbReference type="OrthoDB" id="9813151at2"/>
<dbReference type="PANTHER" id="PTHR45453:SF1">
    <property type="entry name" value="PHOSPHATE REGULON SENSOR PROTEIN PHOR"/>
    <property type="match status" value="1"/>
</dbReference>
<dbReference type="InterPro" id="IPR003594">
    <property type="entry name" value="HATPase_dom"/>
</dbReference>
<dbReference type="InterPro" id="IPR003661">
    <property type="entry name" value="HisK_dim/P_dom"/>
</dbReference>
<evidence type="ECO:0000259" key="9">
    <source>
        <dbReference type="PROSITE" id="PS50109"/>
    </source>
</evidence>
<evidence type="ECO:0000256" key="8">
    <source>
        <dbReference type="SAM" id="Phobius"/>
    </source>
</evidence>
<dbReference type="GO" id="GO:0000155">
    <property type="term" value="F:phosphorelay sensor kinase activity"/>
    <property type="evidence" value="ECO:0007669"/>
    <property type="project" value="InterPro"/>
</dbReference>
<sequence>MTLIQQATAKLLAGTLAIVCLSVAVFDYTDVLIMDHQDSQLFDVTNSLADTLARQSQDEWDATIEASANAHSVFFHLAPIGDYSDLTKPDPSGSFPDEAIPDETAPSVMITPPSSTFDHPFPGNAFINSGFAFHDSGILTAVPILGSNWELVAEPMDYPIWPATLITGVLLLGLYAALIITTLRPLKIQSEKLIEAARKANIQTTENQIPDRLSAELQRLHQEHAAGHEQWRDLLHGVAHEIRSPLARISFAISEWKLLQTPHTPYADSVNPSENTAADEQRELENIMERATQDLDQLAHEVLRYSRLELMSNEQLSRSSIMLEEMVDACYQRLAPVYTNVQFDSHGETPFSVHADTNQLERAILNLLRNAARYSQGHVTVSWISNKTDWQLIIEDDGPGIPPGKRARVFEPFTRLDPSRSRDSGGNGLGLAIVKAIMDNHNGTVTVDDSDHGGARFVLTFPTQLKTADDFNG</sequence>
<dbReference type="FunFam" id="3.30.565.10:FF:000006">
    <property type="entry name" value="Sensor histidine kinase WalK"/>
    <property type="match status" value="1"/>
</dbReference>
<gene>
    <name evidence="10" type="primary">rstB_1</name>
    <name evidence="10" type="ORF">OPDIPICF_00946</name>
</gene>
<evidence type="ECO:0000256" key="3">
    <source>
        <dbReference type="ARBA" id="ARBA00022553"/>
    </source>
</evidence>
<evidence type="ECO:0000256" key="2">
    <source>
        <dbReference type="ARBA" id="ARBA00012438"/>
    </source>
</evidence>